<name>X1SSQ6_9ZZZZ</name>
<organism evidence="2">
    <name type="scientific">marine sediment metagenome</name>
    <dbReference type="NCBI Taxonomy" id="412755"/>
    <lineage>
        <taxon>unclassified sequences</taxon>
        <taxon>metagenomes</taxon>
        <taxon>ecological metagenomes</taxon>
    </lineage>
</organism>
<feature type="non-terminal residue" evidence="2">
    <location>
        <position position="130"/>
    </location>
</feature>
<feature type="non-terminal residue" evidence="2">
    <location>
        <position position="1"/>
    </location>
</feature>
<comment type="caution">
    <text evidence="2">The sequence shown here is derived from an EMBL/GenBank/DDBJ whole genome shotgun (WGS) entry which is preliminary data.</text>
</comment>
<dbReference type="EMBL" id="BARW01013649">
    <property type="protein sequence ID" value="GAI82171.1"/>
    <property type="molecule type" value="Genomic_DNA"/>
</dbReference>
<dbReference type="AlphaFoldDB" id="X1SSQ6"/>
<evidence type="ECO:0000256" key="1">
    <source>
        <dbReference type="SAM" id="MobiDB-lite"/>
    </source>
</evidence>
<sequence>DDASEGYTVGSGWYDTTNDKSYICLDSSDGAAVWIETTEVFNGFTTFTALSDTPANYDGQAGRYTKVNADETALEFGTPAGAGDMEKSTYDTDDDGDIDVAAGGTEKSLWTQYAIPYLSGTTAFGEIPIG</sequence>
<gene>
    <name evidence="2" type="ORF">S12H4_24855</name>
</gene>
<proteinExistence type="predicted"/>
<accession>X1SSQ6</accession>
<feature type="region of interest" description="Disordered" evidence="1">
    <location>
        <begin position="76"/>
        <end position="96"/>
    </location>
</feature>
<reference evidence="2" key="1">
    <citation type="journal article" date="2014" name="Front. Microbiol.">
        <title>High frequency of phylogenetically diverse reductive dehalogenase-homologous genes in deep subseafloor sedimentary metagenomes.</title>
        <authorList>
            <person name="Kawai M."/>
            <person name="Futagami T."/>
            <person name="Toyoda A."/>
            <person name="Takaki Y."/>
            <person name="Nishi S."/>
            <person name="Hori S."/>
            <person name="Arai W."/>
            <person name="Tsubouchi T."/>
            <person name="Morono Y."/>
            <person name="Uchiyama I."/>
            <person name="Ito T."/>
            <person name="Fujiyama A."/>
            <person name="Inagaki F."/>
            <person name="Takami H."/>
        </authorList>
    </citation>
    <scope>NUCLEOTIDE SEQUENCE</scope>
    <source>
        <strain evidence="2">Expedition CK06-06</strain>
    </source>
</reference>
<protein>
    <submittedName>
        <fullName evidence="2">Uncharacterized protein</fullName>
    </submittedName>
</protein>
<evidence type="ECO:0000313" key="2">
    <source>
        <dbReference type="EMBL" id="GAI82171.1"/>
    </source>
</evidence>